<accession>A0A409WGK8</accession>
<evidence type="ECO:0000313" key="8">
    <source>
        <dbReference type="Proteomes" id="UP000284706"/>
    </source>
</evidence>
<gene>
    <name evidence="7" type="ORF">CVT26_005418</name>
</gene>
<protein>
    <recommendedName>
        <fullName evidence="6">Helicase C-terminal domain-containing protein</fullName>
    </recommendedName>
</protein>
<dbReference type="GO" id="GO:0140658">
    <property type="term" value="F:ATP-dependent chromatin remodeler activity"/>
    <property type="evidence" value="ECO:0007669"/>
    <property type="project" value="TreeGrafter"/>
</dbReference>
<dbReference type="SMART" id="SM00490">
    <property type="entry name" value="HELICc"/>
    <property type="match status" value="1"/>
</dbReference>
<dbReference type="SUPFAM" id="SSF52540">
    <property type="entry name" value="P-loop containing nucleoside triphosphate hydrolases"/>
    <property type="match status" value="1"/>
</dbReference>
<dbReference type="PROSITE" id="PS51194">
    <property type="entry name" value="HELICASE_CTER"/>
    <property type="match status" value="1"/>
</dbReference>
<sequence>MSAFTVAEPMDEDILSDVVPSNIVSRQFSQGADVEGEQDQQDQMEEDELMSEEEEEEDEVRHSVSRAFQDAYCHRHAPHRMKPPQKPPKTRHNSAPKIKQRRKENEGQLQEKRKAMDKAKLWTFLLTFSLTEKEIDIYVGLTEMQRIWYRSILEKDVDAVNGLTGKKEGKMRLVNMVMQLRKLTCHPYFFAGAEIGLPYTIDEHLINNSGKMVMLDMQVKGSRVLISSQMSRMLDILEDYCLFRGYKYCRIDGSTAHEDRISVIDEYNEPGSEKLIFLLTTRAGGLGINWTTADVVVLYDIYRLDPSFHLKLTFKPWTALIRARRIGQTKQVCVFRFITECSVEERMLERAAQKLSLTLWREKSDK</sequence>
<keyword evidence="3" id="KW-0067">ATP-binding</keyword>
<dbReference type="PANTHER" id="PTHR45623:SF49">
    <property type="entry name" value="SWI_SNF-RELATED MATRIX-ASSOCIATED ACTIN-DEPENDENT REGULATOR OF CHROMATIN SUBFAMILY A MEMBER 5"/>
    <property type="match status" value="1"/>
</dbReference>
<dbReference type="GO" id="GO:0003677">
    <property type="term" value="F:DNA binding"/>
    <property type="evidence" value="ECO:0007669"/>
    <property type="project" value="TreeGrafter"/>
</dbReference>
<proteinExistence type="predicted"/>
<organism evidence="7 8">
    <name type="scientific">Gymnopilus dilepis</name>
    <dbReference type="NCBI Taxonomy" id="231916"/>
    <lineage>
        <taxon>Eukaryota</taxon>
        <taxon>Fungi</taxon>
        <taxon>Dikarya</taxon>
        <taxon>Basidiomycota</taxon>
        <taxon>Agaricomycotina</taxon>
        <taxon>Agaricomycetes</taxon>
        <taxon>Agaricomycetidae</taxon>
        <taxon>Agaricales</taxon>
        <taxon>Agaricineae</taxon>
        <taxon>Hymenogastraceae</taxon>
        <taxon>Gymnopilus</taxon>
    </lineage>
</organism>
<dbReference type="GO" id="GO:0000785">
    <property type="term" value="C:chromatin"/>
    <property type="evidence" value="ECO:0007669"/>
    <property type="project" value="TreeGrafter"/>
</dbReference>
<dbReference type="CDD" id="cd18793">
    <property type="entry name" value="SF2_C_SNF"/>
    <property type="match status" value="1"/>
</dbReference>
<dbReference type="InterPro" id="IPR001650">
    <property type="entry name" value="Helicase_C-like"/>
</dbReference>
<evidence type="ECO:0000256" key="4">
    <source>
        <dbReference type="ARBA" id="ARBA00023242"/>
    </source>
</evidence>
<evidence type="ECO:0000313" key="7">
    <source>
        <dbReference type="EMBL" id="PPQ77637.1"/>
    </source>
</evidence>
<evidence type="ECO:0000256" key="3">
    <source>
        <dbReference type="ARBA" id="ARBA00022840"/>
    </source>
</evidence>
<dbReference type="GO" id="GO:0034728">
    <property type="term" value="P:nucleosome organization"/>
    <property type="evidence" value="ECO:0007669"/>
    <property type="project" value="TreeGrafter"/>
</dbReference>
<evidence type="ECO:0000259" key="6">
    <source>
        <dbReference type="PROSITE" id="PS51194"/>
    </source>
</evidence>
<dbReference type="GO" id="GO:0005524">
    <property type="term" value="F:ATP binding"/>
    <property type="evidence" value="ECO:0007669"/>
    <property type="project" value="InterPro"/>
</dbReference>
<dbReference type="AlphaFoldDB" id="A0A409WGK8"/>
<evidence type="ECO:0000256" key="2">
    <source>
        <dbReference type="ARBA" id="ARBA00022801"/>
    </source>
</evidence>
<dbReference type="GO" id="GO:0016887">
    <property type="term" value="F:ATP hydrolysis activity"/>
    <property type="evidence" value="ECO:0007669"/>
    <property type="project" value="TreeGrafter"/>
</dbReference>
<evidence type="ECO:0000256" key="1">
    <source>
        <dbReference type="ARBA" id="ARBA00022741"/>
    </source>
</evidence>
<feature type="region of interest" description="Disordered" evidence="5">
    <location>
        <begin position="77"/>
        <end position="112"/>
    </location>
</feature>
<dbReference type="GO" id="GO:0005634">
    <property type="term" value="C:nucleus"/>
    <property type="evidence" value="ECO:0007669"/>
    <property type="project" value="TreeGrafter"/>
</dbReference>
<keyword evidence="8" id="KW-1185">Reference proteome</keyword>
<dbReference type="PANTHER" id="PTHR45623">
    <property type="entry name" value="CHROMODOMAIN-HELICASE-DNA-BINDING PROTEIN 3-RELATED-RELATED"/>
    <property type="match status" value="1"/>
</dbReference>
<dbReference type="STRING" id="231916.A0A409WGK8"/>
<feature type="compositionally biased region" description="Basic residues" evidence="5">
    <location>
        <begin position="77"/>
        <end position="102"/>
    </location>
</feature>
<feature type="compositionally biased region" description="Acidic residues" evidence="5">
    <location>
        <begin position="34"/>
        <end position="58"/>
    </location>
</feature>
<dbReference type="Pfam" id="PF00176">
    <property type="entry name" value="SNF2-rel_dom"/>
    <property type="match status" value="1"/>
</dbReference>
<keyword evidence="1" id="KW-0547">Nucleotide-binding</keyword>
<reference evidence="7 8" key="1">
    <citation type="journal article" date="2018" name="Evol. Lett.">
        <title>Horizontal gene cluster transfer increased hallucinogenic mushroom diversity.</title>
        <authorList>
            <person name="Reynolds H.T."/>
            <person name="Vijayakumar V."/>
            <person name="Gluck-Thaler E."/>
            <person name="Korotkin H.B."/>
            <person name="Matheny P.B."/>
            <person name="Slot J.C."/>
        </authorList>
    </citation>
    <scope>NUCLEOTIDE SEQUENCE [LARGE SCALE GENOMIC DNA]</scope>
    <source>
        <strain evidence="7 8">SRW20</strain>
    </source>
</reference>
<keyword evidence="2" id="KW-0378">Hydrolase</keyword>
<keyword evidence="4" id="KW-0539">Nucleus</keyword>
<dbReference type="GO" id="GO:0003682">
    <property type="term" value="F:chromatin binding"/>
    <property type="evidence" value="ECO:0007669"/>
    <property type="project" value="TreeGrafter"/>
</dbReference>
<dbReference type="InParanoid" id="A0A409WGK8"/>
<dbReference type="Pfam" id="PF00271">
    <property type="entry name" value="Helicase_C"/>
    <property type="match status" value="1"/>
</dbReference>
<dbReference type="OrthoDB" id="448448at2759"/>
<feature type="compositionally biased region" description="Basic and acidic residues" evidence="5">
    <location>
        <begin position="103"/>
        <end position="112"/>
    </location>
</feature>
<dbReference type="InterPro" id="IPR049730">
    <property type="entry name" value="SNF2/RAD54-like_C"/>
</dbReference>
<dbReference type="InterPro" id="IPR000330">
    <property type="entry name" value="SNF2_N"/>
</dbReference>
<dbReference type="GO" id="GO:0042393">
    <property type="term" value="F:histone binding"/>
    <property type="evidence" value="ECO:0007669"/>
    <property type="project" value="TreeGrafter"/>
</dbReference>
<dbReference type="InterPro" id="IPR027417">
    <property type="entry name" value="P-loop_NTPase"/>
</dbReference>
<dbReference type="Gene3D" id="3.40.50.300">
    <property type="entry name" value="P-loop containing nucleotide triphosphate hydrolases"/>
    <property type="match status" value="1"/>
</dbReference>
<feature type="domain" description="Helicase C-terminal" evidence="6">
    <location>
        <begin position="200"/>
        <end position="366"/>
    </location>
</feature>
<name>A0A409WGK8_9AGAR</name>
<comment type="caution">
    <text evidence="7">The sequence shown here is derived from an EMBL/GenBank/DDBJ whole genome shotgun (WGS) entry which is preliminary data.</text>
</comment>
<feature type="region of interest" description="Disordered" evidence="5">
    <location>
        <begin position="26"/>
        <end position="64"/>
    </location>
</feature>
<dbReference type="EMBL" id="NHYE01005077">
    <property type="protein sequence ID" value="PPQ77637.1"/>
    <property type="molecule type" value="Genomic_DNA"/>
</dbReference>
<dbReference type="Proteomes" id="UP000284706">
    <property type="component" value="Unassembled WGS sequence"/>
</dbReference>
<evidence type="ECO:0000256" key="5">
    <source>
        <dbReference type="SAM" id="MobiDB-lite"/>
    </source>
</evidence>